<feature type="transmembrane region" description="Helical" evidence="2">
    <location>
        <begin position="426"/>
        <end position="444"/>
    </location>
</feature>
<evidence type="ECO:0000256" key="2">
    <source>
        <dbReference type="SAM" id="Phobius"/>
    </source>
</evidence>
<feature type="region of interest" description="Disordered" evidence="1">
    <location>
        <begin position="454"/>
        <end position="476"/>
    </location>
</feature>
<evidence type="ECO:0000313" key="4">
    <source>
        <dbReference type="Proteomes" id="UP000218022"/>
    </source>
</evidence>
<feature type="region of interest" description="Disordered" evidence="1">
    <location>
        <begin position="1"/>
        <end position="114"/>
    </location>
</feature>
<keyword evidence="2" id="KW-1133">Transmembrane helix</keyword>
<gene>
    <name evidence="3" type="ORF">BWP39_11300</name>
</gene>
<feature type="compositionally biased region" description="Polar residues" evidence="1">
    <location>
        <begin position="18"/>
        <end position="42"/>
    </location>
</feature>
<proteinExistence type="predicted"/>
<dbReference type="AlphaFoldDB" id="A0A2A4EXT0"/>
<protein>
    <submittedName>
        <fullName evidence="3">Uncharacterized protein</fullName>
    </submittedName>
</protein>
<dbReference type="Proteomes" id="UP000218022">
    <property type="component" value="Unassembled WGS sequence"/>
</dbReference>
<feature type="compositionally biased region" description="Polar residues" evidence="1">
    <location>
        <begin position="103"/>
        <end position="112"/>
    </location>
</feature>
<keyword evidence="2" id="KW-0812">Transmembrane</keyword>
<accession>A0A2A4EXT0</accession>
<sequence length="476" mass="49268">MAHGNGIGSTPPSPSSTHFPETVNTPADAQPSRTGSRSPTQFTDERLALPGAPQQHGSDGTPPLSRVATGPQRRASLQSLQSPALRRSEETPGMLPGDMEMQPSVQPQSSDEASIDPERISMDDIERAMTDLVNVPLPQDVNTPERLWDYIKAALTAAVGGGITAAITFGVFRSVGAAVEHTSDAGFDPQLAKQMEAVAIGAGFGGLGNTLAAMAAAPAAMALASKVLGSSTKLVPEDPEQMVPHDAPNRDAQIAAIRTAQSQYGVDSWRNIAAGILSFGGLNAARGALTANADLSVSATYGVAILTSLLAGALTPILLQTVQANSRIEIQGPNGESQRKLLFRPASSPAPDVGDAVATAVRGFMGGRVGPRAAAHVIWQIVQRDGIVGGSTIGLGLTQAVIPTLKQAFMNGDKQSAEEANRNASALMNVIGFAMVVTTYFTLLGKVAATLPQRNPAPVTNETATDEPAELDSAPR</sequence>
<evidence type="ECO:0000313" key="3">
    <source>
        <dbReference type="EMBL" id="PCE25104.1"/>
    </source>
</evidence>
<dbReference type="EMBL" id="MTZV01000004">
    <property type="protein sequence ID" value="PCE25104.1"/>
    <property type="molecule type" value="Genomic_DNA"/>
</dbReference>
<evidence type="ECO:0000256" key="1">
    <source>
        <dbReference type="SAM" id="MobiDB-lite"/>
    </source>
</evidence>
<reference evidence="3 4" key="1">
    <citation type="submission" date="2017-01" db="EMBL/GenBank/DDBJ databases">
        <title>Whole-Genome Shotgun Sequencing of Two beta-Proteobacterial Species in Search of the Bulgecin Biosynthetic Cluster.</title>
        <authorList>
            <person name="Horsman M.E."/>
            <person name="Marous D.R."/>
            <person name="Li R."/>
            <person name="Oliver R.A."/>
            <person name="Byun B."/>
            <person name="Emrich S.J."/>
            <person name="Boggess B."/>
            <person name="Townsend C.A."/>
            <person name="Mobashery S."/>
        </authorList>
    </citation>
    <scope>NUCLEOTIDE SEQUENCE [LARGE SCALE GENOMIC DNA]</scope>
    <source>
        <strain evidence="3 4">ATCC 31363</strain>
    </source>
</reference>
<organism evidence="3 4">
    <name type="scientific">Paraburkholderia acidicola</name>
    <dbReference type="NCBI Taxonomy" id="1912599"/>
    <lineage>
        <taxon>Bacteria</taxon>
        <taxon>Pseudomonadati</taxon>
        <taxon>Pseudomonadota</taxon>
        <taxon>Betaproteobacteria</taxon>
        <taxon>Burkholderiales</taxon>
        <taxon>Burkholderiaceae</taxon>
        <taxon>Paraburkholderia</taxon>
    </lineage>
</organism>
<name>A0A2A4EXT0_9BURK</name>
<keyword evidence="2" id="KW-0472">Membrane</keyword>
<comment type="caution">
    <text evidence="3">The sequence shown here is derived from an EMBL/GenBank/DDBJ whole genome shotgun (WGS) entry which is preliminary data.</text>
</comment>